<organism evidence="2 3">
    <name type="scientific">Streptomyces canus</name>
    <dbReference type="NCBI Taxonomy" id="58343"/>
    <lineage>
        <taxon>Bacteria</taxon>
        <taxon>Bacillati</taxon>
        <taxon>Actinomycetota</taxon>
        <taxon>Actinomycetes</taxon>
        <taxon>Kitasatosporales</taxon>
        <taxon>Streptomycetaceae</taxon>
        <taxon>Streptomyces</taxon>
        <taxon>Streptomyces aurantiacus group</taxon>
    </lineage>
</organism>
<protein>
    <recommendedName>
        <fullName evidence="4">Peptidase inhibitor family I36 protein</fullName>
    </recommendedName>
</protein>
<evidence type="ECO:0000313" key="2">
    <source>
        <dbReference type="EMBL" id="KUN63693.1"/>
    </source>
</evidence>
<feature type="chain" id="PRO_5039353913" description="Peptidase inhibitor family I36 protein" evidence="1">
    <location>
        <begin position="21"/>
        <end position="125"/>
    </location>
</feature>
<reference evidence="2 3" key="1">
    <citation type="submission" date="2015-10" db="EMBL/GenBank/DDBJ databases">
        <title>Draft genome sequence of Streptomyces canus DSM 40017, type strain for the species Streptomyces canus.</title>
        <authorList>
            <person name="Ruckert C."/>
            <person name="Winkler A."/>
            <person name="Kalinowski J."/>
            <person name="Kampfer P."/>
            <person name="Glaeser S."/>
        </authorList>
    </citation>
    <scope>NUCLEOTIDE SEQUENCE [LARGE SCALE GENOMIC DNA]</scope>
    <source>
        <strain evidence="2 3">DSM 40017</strain>
    </source>
</reference>
<accession>A0A101RXT4</accession>
<dbReference type="STRING" id="58343.AQJ46_30990"/>
<evidence type="ECO:0008006" key="4">
    <source>
        <dbReference type="Google" id="ProtNLM"/>
    </source>
</evidence>
<sequence length="125" mass="12843">MRKTFITAAGLFLAAGTALAVVPGTAQAAAPCAQGSFCAYTDANYGGLSVGWTGDDGWWESNIADEDSSWANHGISGPGIKDHVKVYASAWQGGGVTICLSPGQEVPYNAAANDRGDSHTWTSSC</sequence>
<gene>
    <name evidence="2" type="ORF">AQJ46_30990</name>
</gene>
<dbReference type="EMBL" id="LMWU01000034">
    <property type="protein sequence ID" value="KUN63693.1"/>
    <property type="molecule type" value="Genomic_DNA"/>
</dbReference>
<name>A0A101RXT4_9ACTN</name>
<evidence type="ECO:0000256" key="1">
    <source>
        <dbReference type="SAM" id="SignalP"/>
    </source>
</evidence>
<dbReference type="RefSeq" id="WP_059208699.1">
    <property type="nucleotide sequence ID" value="NZ_JBIAJS010000016.1"/>
</dbReference>
<dbReference type="AlphaFoldDB" id="A0A101RXT4"/>
<keyword evidence="1" id="KW-0732">Signal</keyword>
<comment type="caution">
    <text evidence="2">The sequence shown here is derived from an EMBL/GenBank/DDBJ whole genome shotgun (WGS) entry which is preliminary data.</text>
</comment>
<dbReference type="Pfam" id="PF03995">
    <property type="entry name" value="Inhibitor_I36"/>
    <property type="match status" value="1"/>
</dbReference>
<proteinExistence type="predicted"/>
<feature type="signal peptide" evidence="1">
    <location>
        <begin position="1"/>
        <end position="20"/>
    </location>
</feature>
<dbReference type="Proteomes" id="UP000053669">
    <property type="component" value="Unassembled WGS sequence"/>
</dbReference>
<evidence type="ECO:0000313" key="3">
    <source>
        <dbReference type="Proteomes" id="UP000053669"/>
    </source>
</evidence>